<evidence type="ECO:0000256" key="6">
    <source>
        <dbReference type="HAMAP-Rule" id="MF_01161"/>
    </source>
</evidence>
<evidence type="ECO:0000313" key="8">
    <source>
        <dbReference type="EMBL" id="GAB0055744.1"/>
    </source>
</evidence>
<keyword evidence="1 6" id="KW-0436">Ligase</keyword>
<evidence type="ECO:0000256" key="2">
    <source>
        <dbReference type="ARBA" id="ARBA00022694"/>
    </source>
</evidence>
<dbReference type="PANTHER" id="PTHR43033">
    <property type="entry name" value="TRNA(ILE)-LYSIDINE SYNTHASE-RELATED"/>
    <property type="match status" value="1"/>
</dbReference>
<dbReference type="RefSeq" id="WP_420903457.1">
    <property type="nucleotide sequence ID" value="NZ_BAAFGK010000001.1"/>
</dbReference>
<dbReference type="CDD" id="cd01992">
    <property type="entry name" value="TilS_N"/>
    <property type="match status" value="1"/>
</dbReference>
<dbReference type="PANTHER" id="PTHR43033:SF1">
    <property type="entry name" value="TRNA(ILE)-LYSIDINE SYNTHASE-RELATED"/>
    <property type="match status" value="1"/>
</dbReference>
<dbReference type="NCBIfam" id="TIGR02432">
    <property type="entry name" value="lysidine_TilS_N"/>
    <property type="match status" value="1"/>
</dbReference>
<comment type="subcellular location">
    <subcellularLocation>
        <location evidence="6">Cytoplasm</location>
    </subcellularLocation>
</comment>
<dbReference type="HAMAP" id="MF_01161">
    <property type="entry name" value="tRNA_Ile_lys_synt"/>
    <property type="match status" value="1"/>
</dbReference>
<protein>
    <recommendedName>
        <fullName evidence="6">tRNA(Ile)-lysidine synthase</fullName>
        <ecNumber evidence="6">6.3.4.19</ecNumber>
    </recommendedName>
    <alternativeName>
        <fullName evidence="6">tRNA(Ile)-2-lysyl-cytidine synthase</fullName>
    </alternativeName>
    <alternativeName>
        <fullName evidence="6">tRNA(Ile)-lysidine synthetase</fullName>
    </alternativeName>
</protein>
<organism evidence="8 9">
    <name type="scientific">Candidatus Magnetaquiglobus chichijimensis</name>
    <dbReference type="NCBI Taxonomy" id="3141448"/>
    <lineage>
        <taxon>Bacteria</taxon>
        <taxon>Pseudomonadati</taxon>
        <taxon>Pseudomonadota</taxon>
        <taxon>Magnetococcia</taxon>
        <taxon>Magnetococcales</taxon>
        <taxon>Candidatus Magnetaquicoccaceae</taxon>
        <taxon>Candidatus Magnetaquiglobus</taxon>
    </lineage>
</organism>
<dbReference type="Proteomes" id="UP001628193">
    <property type="component" value="Unassembled WGS sequence"/>
</dbReference>
<evidence type="ECO:0000256" key="5">
    <source>
        <dbReference type="ARBA" id="ARBA00048539"/>
    </source>
</evidence>
<keyword evidence="3 6" id="KW-0547">Nucleotide-binding</keyword>
<dbReference type="InterPro" id="IPR011063">
    <property type="entry name" value="TilS/TtcA_N"/>
</dbReference>
<sequence length="377" mass="42459">MNRPIRDPLSTRLHDTLRPLLAATARVVIAVSGGADSLALLHLLLAGTALDRTRLLVVHFDHALRDDSHLDAHFVGEQAEKLGLACRIGRWESPPSGGNLQERARNARLGFLLECARSFGAEAILTGHHRDDQAETFLERLLRGGGVTGLAGMRAERPLGNGIRLLRPLLGMGRAELRDWLTQHGVAWREDPSNTKERYRRNWLRQRLMPLLNEALPNHDLALRLAESAERLAQADTALEWALADYWPRLDARWNQAAGVISLDCRAFTTLPEAMAHRVLTRCHAALTGCAHPPGARAMAQLTRMTHGKGRRWHMHVNGLRIGRSESRIYWQRFVEAPRKSSQGAGEKEMWEMVEFSVWDPYHERGRFTHPDALLPI</sequence>
<feature type="binding site" evidence="6">
    <location>
        <begin position="32"/>
        <end position="37"/>
    </location>
    <ligand>
        <name>ATP</name>
        <dbReference type="ChEBI" id="CHEBI:30616"/>
    </ligand>
</feature>
<keyword evidence="6" id="KW-0963">Cytoplasm</keyword>
<evidence type="ECO:0000256" key="3">
    <source>
        <dbReference type="ARBA" id="ARBA00022741"/>
    </source>
</evidence>
<dbReference type="EMBL" id="BAAFGK010000001">
    <property type="protein sequence ID" value="GAB0055744.1"/>
    <property type="molecule type" value="Genomic_DNA"/>
</dbReference>
<dbReference type="InterPro" id="IPR012795">
    <property type="entry name" value="tRNA_Ile_lys_synt_N"/>
</dbReference>
<evidence type="ECO:0000313" key="9">
    <source>
        <dbReference type="Proteomes" id="UP001628193"/>
    </source>
</evidence>
<evidence type="ECO:0000259" key="7">
    <source>
        <dbReference type="Pfam" id="PF01171"/>
    </source>
</evidence>
<evidence type="ECO:0000256" key="1">
    <source>
        <dbReference type="ARBA" id="ARBA00022598"/>
    </source>
</evidence>
<keyword evidence="4 6" id="KW-0067">ATP-binding</keyword>
<comment type="similarity">
    <text evidence="6">Belongs to the tRNA(Ile)-lysidine synthase family.</text>
</comment>
<comment type="domain">
    <text evidence="6">The N-terminal region contains the highly conserved SGGXDS motif, predicted to be a P-loop motif involved in ATP binding.</text>
</comment>
<dbReference type="EC" id="6.3.4.19" evidence="6"/>
<dbReference type="Gene3D" id="3.40.50.620">
    <property type="entry name" value="HUPs"/>
    <property type="match status" value="1"/>
</dbReference>
<reference evidence="8 9" key="1">
    <citation type="submission" date="2024-05" db="EMBL/GenBank/DDBJ databases">
        <authorList>
            <consortium name="Candidatus Magnetaquicoccaceae bacterium FCR-1 genome sequencing consortium"/>
            <person name="Shimoshige H."/>
            <person name="Shimamura S."/>
            <person name="Taoka A."/>
            <person name="Kobayashi H."/>
            <person name="Maekawa T."/>
        </authorList>
    </citation>
    <scope>NUCLEOTIDE SEQUENCE [LARGE SCALE GENOMIC DNA]</scope>
    <source>
        <strain evidence="8 9">FCR-1</strain>
    </source>
</reference>
<dbReference type="GO" id="GO:0032267">
    <property type="term" value="F:tRNA(Ile)-lysidine synthase activity"/>
    <property type="evidence" value="ECO:0007669"/>
    <property type="project" value="UniProtKB-EC"/>
</dbReference>
<keyword evidence="2 6" id="KW-0819">tRNA processing</keyword>
<dbReference type="InterPro" id="IPR014729">
    <property type="entry name" value="Rossmann-like_a/b/a_fold"/>
</dbReference>
<proteinExistence type="inferred from homology"/>
<comment type="catalytic activity">
    <reaction evidence="5 6">
        <text>cytidine(34) in tRNA(Ile2) + L-lysine + ATP = lysidine(34) in tRNA(Ile2) + AMP + diphosphate + H(+)</text>
        <dbReference type="Rhea" id="RHEA:43744"/>
        <dbReference type="Rhea" id="RHEA-COMP:10625"/>
        <dbReference type="Rhea" id="RHEA-COMP:10670"/>
        <dbReference type="ChEBI" id="CHEBI:15378"/>
        <dbReference type="ChEBI" id="CHEBI:30616"/>
        <dbReference type="ChEBI" id="CHEBI:32551"/>
        <dbReference type="ChEBI" id="CHEBI:33019"/>
        <dbReference type="ChEBI" id="CHEBI:82748"/>
        <dbReference type="ChEBI" id="CHEBI:83665"/>
        <dbReference type="ChEBI" id="CHEBI:456215"/>
        <dbReference type="EC" id="6.3.4.19"/>
    </reaction>
</comment>
<keyword evidence="9" id="KW-1185">Reference proteome</keyword>
<comment type="caution">
    <text evidence="8">The sequence shown here is derived from an EMBL/GenBank/DDBJ whole genome shotgun (WGS) entry which is preliminary data.</text>
</comment>
<dbReference type="InterPro" id="IPR012094">
    <property type="entry name" value="tRNA_Ile_lys_synt"/>
</dbReference>
<comment type="function">
    <text evidence="6">Ligates lysine onto the cytidine present at position 34 of the AUA codon-specific tRNA(Ile) that contains the anticodon CAU, in an ATP-dependent manner. Cytidine is converted to lysidine, thus changing the amino acid specificity of the tRNA from methionine to isoleucine.</text>
</comment>
<name>A0ABQ0C4D4_9PROT</name>
<evidence type="ECO:0000256" key="4">
    <source>
        <dbReference type="ARBA" id="ARBA00022840"/>
    </source>
</evidence>
<dbReference type="SUPFAM" id="SSF52402">
    <property type="entry name" value="Adenine nucleotide alpha hydrolases-like"/>
    <property type="match status" value="1"/>
</dbReference>
<dbReference type="Pfam" id="PF01171">
    <property type="entry name" value="ATP_bind_3"/>
    <property type="match status" value="1"/>
</dbReference>
<reference evidence="8 9" key="2">
    <citation type="submission" date="2024-09" db="EMBL/GenBank/DDBJ databases">
        <title>Draft genome sequence of Candidatus Magnetaquicoccaceae bacterium FCR-1.</title>
        <authorList>
            <person name="Shimoshige H."/>
            <person name="Shimamura S."/>
            <person name="Taoka A."/>
            <person name="Kobayashi H."/>
            <person name="Maekawa T."/>
        </authorList>
    </citation>
    <scope>NUCLEOTIDE SEQUENCE [LARGE SCALE GENOMIC DNA]</scope>
    <source>
        <strain evidence="8 9">FCR-1</strain>
    </source>
</reference>
<gene>
    <name evidence="6 8" type="primary">tilS</name>
    <name evidence="8" type="ORF">SIID45300_00039</name>
</gene>
<feature type="domain" description="tRNA(Ile)-lysidine/2-thiocytidine synthase N-terminal" evidence="7">
    <location>
        <begin position="27"/>
        <end position="206"/>
    </location>
</feature>
<accession>A0ABQ0C4D4</accession>